<evidence type="ECO:0000256" key="5">
    <source>
        <dbReference type="ARBA" id="ARBA00023098"/>
    </source>
</evidence>
<gene>
    <name evidence="7" type="ORF">AN216_08175</name>
</gene>
<evidence type="ECO:0000256" key="1">
    <source>
        <dbReference type="ARBA" id="ARBA00010815"/>
    </source>
</evidence>
<dbReference type="Pfam" id="PF02353">
    <property type="entry name" value="CMAS"/>
    <property type="match status" value="1"/>
</dbReference>
<name>A0A1E7KJS9_9ACTN</name>
<keyword evidence="4" id="KW-0949">S-adenosyl-L-methionine</keyword>
<sequence>MTASAPGAPPGSGTRRPDPERWPDVAEVPRCGRARAALAQSFVRRAVARLPLCVTLPDGRTWGRGGPRLELRDPVAFHRRIAVDGLIGFGESYQAGEWEAPDLVAVLTVLAAEVRTLVPQPLQRLRGMYVRRRPAAQRNTTRGARDNIHRHYDLSNDLFASFLDPGMSYSAAVFRTLPANPSHLWAAQQRKVDRLLDLAGVGPGSRLLEIGTGWGELALRAAERGAEVVTITLSEEQRRYAQRRVAEADPPGRVDVLLRDYREVTGHYDAIVSVEMIEAVGAEFWPEFLRVLDRRLAPDGRVALQAITMPHDRMLATRDTYTWIQKYVFPGGMLPSEEAVARISAERTSLRLTRSDGFGPHYAETLRLWRERFTARTRHVRRLGFDETFQRMWTFYLGYSEAGFRSGYLDVRQLLLEKPPLQEGGESST</sequence>
<dbReference type="PIRSF" id="PIRSF003085">
    <property type="entry name" value="CMAS"/>
    <property type="match status" value="1"/>
</dbReference>
<dbReference type="AlphaFoldDB" id="A0A1E7KJS9"/>
<dbReference type="EMBL" id="LJGU01000114">
    <property type="protein sequence ID" value="OEV04175.1"/>
    <property type="molecule type" value="Genomic_DNA"/>
</dbReference>
<dbReference type="PANTHER" id="PTHR43667">
    <property type="entry name" value="CYCLOPROPANE-FATTY-ACYL-PHOSPHOLIPID SYNTHASE"/>
    <property type="match status" value="1"/>
</dbReference>
<evidence type="ECO:0000256" key="4">
    <source>
        <dbReference type="ARBA" id="ARBA00022691"/>
    </source>
</evidence>
<keyword evidence="2" id="KW-0489">Methyltransferase</keyword>
<reference evidence="7 8" key="1">
    <citation type="journal article" date="2016" name="Front. Microbiol.">
        <title>Comparative Genomics Analysis of Streptomyces Species Reveals Their Adaptation to the Marine Environment and Their Diversity at the Genomic Level.</title>
        <authorList>
            <person name="Tian X."/>
            <person name="Zhang Z."/>
            <person name="Yang T."/>
            <person name="Chen M."/>
            <person name="Li J."/>
            <person name="Chen F."/>
            <person name="Yang J."/>
            <person name="Li W."/>
            <person name="Zhang B."/>
            <person name="Zhang Z."/>
            <person name="Wu J."/>
            <person name="Zhang C."/>
            <person name="Long L."/>
            <person name="Xiao J."/>
        </authorList>
    </citation>
    <scope>NUCLEOTIDE SEQUENCE [LARGE SCALE GENOMIC DNA]</scope>
    <source>
        <strain evidence="7 8">SCSIO 02100</strain>
    </source>
</reference>
<dbReference type="PATRIC" id="fig|1075402.3.peg.4442"/>
<feature type="compositionally biased region" description="Basic and acidic residues" evidence="6">
    <location>
        <begin position="15"/>
        <end position="24"/>
    </location>
</feature>
<accession>A0A1E7KJS9</accession>
<dbReference type="Proteomes" id="UP000176101">
    <property type="component" value="Unassembled WGS sequence"/>
</dbReference>
<organism evidence="7 8">
    <name type="scientific">Streptomyces oceani</name>
    <dbReference type="NCBI Taxonomy" id="1075402"/>
    <lineage>
        <taxon>Bacteria</taxon>
        <taxon>Bacillati</taxon>
        <taxon>Actinomycetota</taxon>
        <taxon>Actinomycetes</taxon>
        <taxon>Kitasatosporales</taxon>
        <taxon>Streptomycetaceae</taxon>
        <taxon>Streptomyces</taxon>
    </lineage>
</organism>
<dbReference type="GO" id="GO:0008610">
    <property type="term" value="P:lipid biosynthetic process"/>
    <property type="evidence" value="ECO:0007669"/>
    <property type="project" value="InterPro"/>
</dbReference>
<comment type="caution">
    <text evidence="7">The sequence shown here is derived from an EMBL/GenBank/DDBJ whole genome shotgun (WGS) entry which is preliminary data.</text>
</comment>
<keyword evidence="8" id="KW-1185">Reference proteome</keyword>
<keyword evidence="5" id="KW-0443">Lipid metabolism</keyword>
<evidence type="ECO:0000256" key="2">
    <source>
        <dbReference type="ARBA" id="ARBA00022603"/>
    </source>
</evidence>
<dbReference type="STRING" id="1075402.AN216_08175"/>
<proteinExistence type="inferred from homology"/>
<protein>
    <submittedName>
        <fullName evidence="7">Cyclopropane-fatty-acyl-phospholipid synthase</fullName>
    </submittedName>
</protein>
<dbReference type="GO" id="GO:0008168">
    <property type="term" value="F:methyltransferase activity"/>
    <property type="evidence" value="ECO:0007669"/>
    <property type="project" value="UniProtKB-KW"/>
</dbReference>
<dbReference type="InterPro" id="IPR003333">
    <property type="entry name" value="CMAS"/>
</dbReference>
<dbReference type="InterPro" id="IPR029063">
    <property type="entry name" value="SAM-dependent_MTases_sf"/>
</dbReference>
<evidence type="ECO:0000313" key="7">
    <source>
        <dbReference type="EMBL" id="OEV04175.1"/>
    </source>
</evidence>
<dbReference type="CDD" id="cd02440">
    <property type="entry name" value="AdoMet_MTases"/>
    <property type="match status" value="1"/>
</dbReference>
<evidence type="ECO:0000256" key="6">
    <source>
        <dbReference type="SAM" id="MobiDB-lite"/>
    </source>
</evidence>
<dbReference type="RefSeq" id="WP_070195923.1">
    <property type="nucleotide sequence ID" value="NZ_LJGU01000114.1"/>
</dbReference>
<feature type="region of interest" description="Disordered" evidence="6">
    <location>
        <begin position="1"/>
        <end position="24"/>
    </location>
</feature>
<dbReference type="Gene3D" id="3.40.50.150">
    <property type="entry name" value="Vaccinia Virus protein VP39"/>
    <property type="match status" value="1"/>
</dbReference>
<keyword evidence="3" id="KW-0808">Transferase</keyword>
<dbReference type="PANTHER" id="PTHR43667:SF2">
    <property type="entry name" value="FATTY ACID C-METHYL TRANSFERASE"/>
    <property type="match status" value="1"/>
</dbReference>
<comment type="similarity">
    <text evidence="1">Belongs to the CFA/CMAS family.</text>
</comment>
<dbReference type="GO" id="GO:0032259">
    <property type="term" value="P:methylation"/>
    <property type="evidence" value="ECO:0007669"/>
    <property type="project" value="UniProtKB-KW"/>
</dbReference>
<evidence type="ECO:0000313" key="8">
    <source>
        <dbReference type="Proteomes" id="UP000176101"/>
    </source>
</evidence>
<evidence type="ECO:0000256" key="3">
    <source>
        <dbReference type="ARBA" id="ARBA00022679"/>
    </source>
</evidence>
<dbReference type="InterPro" id="IPR050723">
    <property type="entry name" value="CFA/CMAS"/>
</dbReference>
<dbReference type="SUPFAM" id="SSF53335">
    <property type="entry name" value="S-adenosyl-L-methionine-dependent methyltransferases"/>
    <property type="match status" value="1"/>
</dbReference>